<evidence type="ECO:0000256" key="3">
    <source>
        <dbReference type="ARBA" id="ARBA00022796"/>
    </source>
</evidence>
<dbReference type="STRING" id="686832.A0A0C2Z7L2"/>
<keyword evidence="1" id="KW-0813">Transport</keyword>
<dbReference type="GO" id="GO:0046872">
    <property type="term" value="F:metal ion binding"/>
    <property type="evidence" value="ECO:0007669"/>
    <property type="project" value="UniProtKB-KW"/>
</dbReference>
<keyword evidence="10" id="KW-1185">Reference proteome</keyword>
<sequence>MSEQHTYKFDVKMDCSGCSGAVTRVLEKAKADGVTEYTVDLKTQEVLVTALFLTTTFSPGLRRRVKRSGTTLE</sequence>
<name>A0A0C2Z7L2_HEBCY</name>
<dbReference type="GO" id="GO:0016531">
    <property type="term" value="F:copper chaperone activity"/>
    <property type="evidence" value="ECO:0007669"/>
    <property type="project" value="TreeGrafter"/>
</dbReference>
<reference evidence="10" key="2">
    <citation type="submission" date="2015-01" db="EMBL/GenBank/DDBJ databases">
        <title>Evolutionary Origins and Diversification of the Mycorrhizal Mutualists.</title>
        <authorList>
            <consortium name="DOE Joint Genome Institute"/>
            <consortium name="Mycorrhizal Genomics Consortium"/>
            <person name="Kohler A."/>
            <person name="Kuo A."/>
            <person name="Nagy L.G."/>
            <person name="Floudas D."/>
            <person name="Copeland A."/>
            <person name="Barry K.W."/>
            <person name="Cichocki N."/>
            <person name="Veneault-Fourrey C."/>
            <person name="LaButti K."/>
            <person name="Lindquist E.A."/>
            <person name="Lipzen A."/>
            <person name="Lundell T."/>
            <person name="Morin E."/>
            <person name="Murat C."/>
            <person name="Riley R."/>
            <person name="Ohm R."/>
            <person name="Sun H."/>
            <person name="Tunlid A."/>
            <person name="Henrissat B."/>
            <person name="Grigoriev I.V."/>
            <person name="Hibbett D.S."/>
            <person name="Martin F."/>
        </authorList>
    </citation>
    <scope>NUCLEOTIDE SEQUENCE [LARGE SCALE GENOMIC DNA]</scope>
    <source>
        <strain evidence="10">h7</strain>
    </source>
</reference>
<evidence type="ECO:0000256" key="1">
    <source>
        <dbReference type="ARBA" id="ARBA00022448"/>
    </source>
</evidence>
<dbReference type="CDD" id="cd00371">
    <property type="entry name" value="HMA"/>
    <property type="match status" value="1"/>
</dbReference>
<dbReference type="OrthoDB" id="689350at2759"/>
<dbReference type="GO" id="GO:0005829">
    <property type="term" value="C:cytosol"/>
    <property type="evidence" value="ECO:0007669"/>
    <property type="project" value="TreeGrafter"/>
</dbReference>
<evidence type="ECO:0000313" key="10">
    <source>
        <dbReference type="Proteomes" id="UP000053424"/>
    </source>
</evidence>
<dbReference type="Proteomes" id="UP000053424">
    <property type="component" value="Unassembled WGS sequence"/>
</dbReference>
<dbReference type="Gene3D" id="3.30.70.100">
    <property type="match status" value="1"/>
</dbReference>
<keyword evidence="5" id="KW-0406">Ion transport</keyword>
<evidence type="ECO:0000256" key="6">
    <source>
        <dbReference type="ARBA" id="ARBA00023186"/>
    </source>
</evidence>
<dbReference type="EMBL" id="KN831768">
    <property type="protein sequence ID" value="KIM49092.1"/>
    <property type="molecule type" value="Genomic_DNA"/>
</dbReference>
<keyword evidence="2" id="KW-0479">Metal-binding</keyword>
<protein>
    <recommendedName>
        <fullName evidence="8">HMA domain-containing protein</fullName>
    </recommendedName>
</protein>
<reference evidence="9 10" key="1">
    <citation type="submission" date="2014-04" db="EMBL/GenBank/DDBJ databases">
        <authorList>
            <consortium name="DOE Joint Genome Institute"/>
            <person name="Kuo A."/>
            <person name="Gay G."/>
            <person name="Dore J."/>
            <person name="Kohler A."/>
            <person name="Nagy L.G."/>
            <person name="Floudas D."/>
            <person name="Copeland A."/>
            <person name="Barry K.W."/>
            <person name="Cichocki N."/>
            <person name="Veneault-Fourrey C."/>
            <person name="LaButti K."/>
            <person name="Lindquist E.A."/>
            <person name="Lipzen A."/>
            <person name="Lundell T."/>
            <person name="Morin E."/>
            <person name="Murat C."/>
            <person name="Sun H."/>
            <person name="Tunlid A."/>
            <person name="Henrissat B."/>
            <person name="Grigoriev I.V."/>
            <person name="Hibbett D.S."/>
            <person name="Martin F."/>
            <person name="Nordberg H.P."/>
            <person name="Cantor M.N."/>
            <person name="Hua S.X."/>
        </authorList>
    </citation>
    <scope>NUCLEOTIDE SEQUENCE [LARGE SCALE GENOMIC DNA]</scope>
    <source>
        <strain evidence="10">h7</strain>
    </source>
</reference>
<gene>
    <name evidence="9" type="ORF">M413DRAFT_95620</name>
</gene>
<comment type="similarity">
    <text evidence="7">Belongs to the ATX1 family.</text>
</comment>
<dbReference type="InterPro" id="IPR051881">
    <property type="entry name" value="Copper_transport_ATOX1-like"/>
</dbReference>
<keyword evidence="3" id="KW-0187">Copper transport</keyword>
<dbReference type="InterPro" id="IPR036163">
    <property type="entry name" value="HMA_dom_sf"/>
</dbReference>
<evidence type="ECO:0000259" key="8">
    <source>
        <dbReference type="Pfam" id="PF00403"/>
    </source>
</evidence>
<dbReference type="HOGENOM" id="CLU_134973_3_1_1"/>
<evidence type="ECO:0000256" key="7">
    <source>
        <dbReference type="ARBA" id="ARBA00038171"/>
    </source>
</evidence>
<dbReference type="SUPFAM" id="SSF55008">
    <property type="entry name" value="HMA, heavy metal-associated domain"/>
    <property type="match status" value="1"/>
</dbReference>
<evidence type="ECO:0000256" key="2">
    <source>
        <dbReference type="ARBA" id="ARBA00022723"/>
    </source>
</evidence>
<dbReference type="InterPro" id="IPR006121">
    <property type="entry name" value="HMA_dom"/>
</dbReference>
<accession>A0A0C2Z7L2</accession>
<dbReference type="AlphaFoldDB" id="A0A0C2Z7L2"/>
<proteinExistence type="inferred from homology"/>
<keyword evidence="4" id="KW-0186">Copper</keyword>
<dbReference type="GO" id="GO:0006825">
    <property type="term" value="P:copper ion transport"/>
    <property type="evidence" value="ECO:0007669"/>
    <property type="project" value="UniProtKB-KW"/>
</dbReference>
<dbReference type="PANTHER" id="PTHR46365:SF1">
    <property type="entry name" value="COPPER TRANSPORT PROTEIN ATOX1"/>
    <property type="match status" value="1"/>
</dbReference>
<dbReference type="Pfam" id="PF00403">
    <property type="entry name" value="HMA"/>
    <property type="match status" value="1"/>
</dbReference>
<evidence type="ECO:0000313" key="9">
    <source>
        <dbReference type="EMBL" id="KIM49092.1"/>
    </source>
</evidence>
<keyword evidence="6" id="KW-0143">Chaperone</keyword>
<organism evidence="9 10">
    <name type="scientific">Hebeloma cylindrosporum</name>
    <dbReference type="NCBI Taxonomy" id="76867"/>
    <lineage>
        <taxon>Eukaryota</taxon>
        <taxon>Fungi</taxon>
        <taxon>Dikarya</taxon>
        <taxon>Basidiomycota</taxon>
        <taxon>Agaricomycotina</taxon>
        <taxon>Agaricomycetes</taxon>
        <taxon>Agaricomycetidae</taxon>
        <taxon>Agaricales</taxon>
        <taxon>Agaricineae</taxon>
        <taxon>Hymenogastraceae</taxon>
        <taxon>Hebeloma</taxon>
    </lineage>
</organism>
<evidence type="ECO:0000256" key="5">
    <source>
        <dbReference type="ARBA" id="ARBA00023065"/>
    </source>
</evidence>
<feature type="domain" description="HMA" evidence="8">
    <location>
        <begin position="9"/>
        <end position="50"/>
    </location>
</feature>
<evidence type="ECO:0000256" key="4">
    <source>
        <dbReference type="ARBA" id="ARBA00023008"/>
    </source>
</evidence>
<dbReference type="PANTHER" id="PTHR46365">
    <property type="entry name" value="COPPER TRANSPORT PROTEIN ATOX1"/>
    <property type="match status" value="1"/>
</dbReference>